<dbReference type="InterPro" id="IPR029058">
    <property type="entry name" value="AB_hydrolase_fold"/>
</dbReference>
<feature type="compositionally biased region" description="Basic and acidic residues" evidence="5">
    <location>
        <begin position="30"/>
        <end position="44"/>
    </location>
</feature>
<comment type="catalytic activity">
    <reaction evidence="3">
        <text>a diacylglycerol + H2O = a monoacylglycerol + a fatty acid + H(+)</text>
        <dbReference type="Rhea" id="RHEA:32731"/>
        <dbReference type="ChEBI" id="CHEBI:15377"/>
        <dbReference type="ChEBI" id="CHEBI:15378"/>
        <dbReference type="ChEBI" id="CHEBI:17408"/>
        <dbReference type="ChEBI" id="CHEBI:18035"/>
        <dbReference type="ChEBI" id="CHEBI:28868"/>
    </reaction>
</comment>
<evidence type="ECO:0000313" key="8">
    <source>
        <dbReference type="EMBL" id="KAL0950173.1"/>
    </source>
</evidence>
<protein>
    <recommendedName>
        <fullName evidence="7">Fungal lipase-type domain-containing protein</fullName>
    </recommendedName>
</protein>
<dbReference type="InterPro" id="IPR051218">
    <property type="entry name" value="Sec_MonoDiacylglyc_Lipase"/>
</dbReference>
<keyword evidence="6" id="KW-0732">Signal</keyword>
<comment type="catalytic activity">
    <reaction evidence="4">
        <text>a monoacylglycerol + H2O = glycerol + a fatty acid + H(+)</text>
        <dbReference type="Rhea" id="RHEA:15245"/>
        <dbReference type="ChEBI" id="CHEBI:15377"/>
        <dbReference type="ChEBI" id="CHEBI:15378"/>
        <dbReference type="ChEBI" id="CHEBI:17408"/>
        <dbReference type="ChEBI" id="CHEBI:17754"/>
        <dbReference type="ChEBI" id="CHEBI:28868"/>
    </reaction>
</comment>
<name>A0ABR3J3U6_9AGAR</name>
<comment type="caution">
    <text evidence="8">The sequence shown here is derived from an EMBL/GenBank/DDBJ whole genome shotgun (WGS) entry which is preliminary data.</text>
</comment>
<dbReference type="InterPro" id="IPR002921">
    <property type="entry name" value="Fungal_lipase-type"/>
</dbReference>
<feature type="signal peptide" evidence="6">
    <location>
        <begin position="1"/>
        <end position="17"/>
    </location>
</feature>
<evidence type="ECO:0000256" key="3">
    <source>
        <dbReference type="ARBA" id="ARBA00047591"/>
    </source>
</evidence>
<evidence type="ECO:0000259" key="7">
    <source>
        <dbReference type="Pfam" id="PF01764"/>
    </source>
</evidence>
<sequence length="395" mass="43931">MLPFVLLIHIACITVMARPANMEVDIPKNLDVDIPKNTNGERPKPSNRAPDDYFDTFNEITSVTPVPARDMERFEVFGLFAKAAYCPPEMIYPVWKCGISTERLPTFKPSMADGDGGEVQRFFTGHWPDEEAIIVAHQGTDPLELNAILTDLKFTPKPLDSQLFPGLPEDILVHHGFSEAHSRTAKQILDEVKRLLQKTKYKKVYITGHSLGGALASLEALFLTLNLKDHPDVSIKAVTYGMPRVGNQAFADAFDKLVPNYKRINRHRDIVPAVPPRNFHAGLGPLQLDVEFVHMKGEIHILENDRAVACPGQDQNLPECHAYDVPTLLDGNLFHHLGPYPPSGIRMGGPFCETVANAASVLSEIRDTALDAGAQIFDLPHNKWVVTVKEFLFGF</sequence>
<evidence type="ECO:0000256" key="5">
    <source>
        <dbReference type="SAM" id="MobiDB-lite"/>
    </source>
</evidence>
<dbReference type="EMBL" id="JASNQZ010000012">
    <property type="protein sequence ID" value="KAL0950173.1"/>
    <property type="molecule type" value="Genomic_DNA"/>
</dbReference>
<proteinExistence type="inferred from homology"/>
<reference evidence="9" key="1">
    <citation type="submission" date="2024-06" db="EMBL/GenBank/DDBJ databases">
        <title>Multi-omics analyses provide insights into the biosynthesis of the anticancer antibiotic pleurotin in Hohenbuehelia grisea.</title>
        <authorList>
            <person name="Weaver J.A."/>
            <person name="Alberti F."/>
        </authorList>
    </citation>
    <scope>NUCLEOTIDE SEQUENCE [LARGE SCALE GENOMIC DNA]</scope>
    <source>
        <strain evidence="9">T-177</strain>
    </source>
</reference>
<dbReference type="Gene3D" id="3.40.50.1820">
    <property type="entry name" value="alpha/beta hydrolase"/>
    <property type="match status" value="1"/>
</dbReference>
<organism evidence="8 9">
    <name type="scientific">Hohenbuehelia grisea</name>
    <dbReference type="NCBI Taxonomy" id="104357"/>
    <lineage>
        <taxon>Eukaryota</taxon>
        <taxon>Fungi</taxon>
        <taxon>Dikarya</taxon>
        <taxon>Basidiomycota</taxon>
        <taxon>Agaricomycotina</taxon>
        <taxon>Agaricomycetes</taxon>
        <taxon>Agaricomycetidae</taxon>
        <taxon>Agaricales</taxon>
        <taxon>Pleurotineae</taxon>
        <taxon>Pleurotaceae</taxon>
        <taxon>Hohenbuehelia</taxon>
    </lineage>
</organism>
<evidence type="ECO:0000313" key="9">
    <source>
        <dbReference type="Proteomes" id="UP001556367"/>
    </source>
</evidence>
<evidence type="ECO:0000256" key="4">
    <source>
        <dbReference type="ARBA" id="ARBA00048461"/>
    </source>
</evidence>
<dbReference type="Pfam" id="PF01764">
    <property type="entry name" value="Lipase_3"/>
    <property type="match status" value="1"/>
</dbReference>
<feature type="region of interest" description="Disordered" evidence="5">
    <location>
        <begin position="30"/>
        <end position="51"/>
    </location>
</feature>
<accession>A0ABR3J3U6</accession>
<feature type="domain" description="Fungal lipase-type" evidence="7">
    <location>
        <begin position="135"/>
        <end position="278"/>
    </location>
</feature>
<comment type="similarity">
    <text evidence="2">Belongs to the AB hydrolase superfamily. Lipase family. Class 3 subfamily.</text>
</comment>
<evidence type="ECO:0000256" key="1">
    <source>
        <dbReference type="ARBA" id="ARBA00023157"/>
    </source>
</evidence>
<dbReference type="Proteomes" id="UP001556367">
    <property type="component" value="Unassembled WGS sequence"/>
</dbReference>
<keyword evidence="9" id="KW-1185">Reference proteome</keyword>
<gene>
    <name evidence="8" type="ORF">HGRIS_010166</name>
</gene>
<dbReference type="CDD" id="cd00519">
    <property type="entry name" value="Lipase_3"/>
    <property type="match status" value="1"/>
</dbReference>
<keyword evidence="1" id="KW-1015">Disulfide bond</keyword>
<evidence type="ECO:0000256" key="6">
    <source>
        <dbReference type="SAM" id="SignalP"/>
    </source>
</evidence>
<feature type="chain" id="PRO_5045993051" description="Fungal lipase-type domain-containing protein" evidence="6">
    <location>
        <begin position="18"/>
        <end position="395"/>
    </location>
</feature>
<dbReference type="PANTHER" id="PTHR45856:SF25">
    <property type="entry name" value="FUNGAL LIPASE-LIKE DOMAIN-CONTAINING PROTEIN"/>
    <property type="match status" value="1"/>
</dbReference>
<evidence type="ECO:0000256" key="2">
    <source>
        <dbReference type="ARBA" id="ARBA00043996"/>
    </source>
</evidence>
<dbReference type="SUPFAM" id="SSF53474">
    <property type="entry name" value="alpha/beta-Hydrolases"/>
    <property type="match status" value="1"/>
</dbReference>
<dbReference type="PANTHER" id="PTHR45856">
    <property type="entry name" value="ALPHA/BETA-HYDROLASES SUPERFAMILY PROTEIN"/>
    <property type="match status" value="1"/>
</dbReference>